<dbReference type="OrthoDB" id="1122071at2"/>
<evidence type="ECO:0000313" key="1">
    <source>
        <dbReference type="EMBL" id="OBY67668.1"/>
    </source>
</evidence>
<comment type="caution">
    <text evidence="1">The sequence shown here is derived from an EMBL/GenBank/DDBJ whole genome shotgun (WGS) entry which is preliminary data.</text>
</comment>
<dbReference type="Proteomes" id="UP000092612">
    <property type="component" value="Unassembled WGS sequence"/>
</dbReference>
<organism evidence="1 2">
    <name type="scientific">Polaribacter reichenbachii</name>
    <dbReference type="NCBI Taxonomy" id="996801"/>
    <lineage>
        <taxon>Bacteria</taxon>
        <taxon>Pseudomonadati</taxon>
        <taxon>Bacteroidota</taxon>
        <taxon>Flavobacteriia</taxon>
        <taxon>Flavobacteriales</taxon>
        <taxon>Flavobacteriaceae</taxon>
    </lineage>
</organism>
<accession>A0A1B8U767</accession>
<name>A0A1B8U767_9FLAO</name>
<reference evidence="2" key="1">
    <citation type="submission" date="2016-02" db="EMBL/GenBank/DDBJ databases">
        <title>Paenibacillus sp. LPB0068, isolated from Crassostrea gigas.</title>
        <authorList>
            <person name="Shin S.-K."/>
            <person name="Yi H."/>
        </authorList>
    </citation>
    <scope>NUCLEOTIDE SEQUENCE [LARGE SCALE GENOMIC DNA]</scope>
    <source>
        <strain evidence="2">KCTC 23969</strain>
    </source>
</reference>
<protein>
    <submittedName>
        <fullName evidence="1">Uncharacterized protein</fullName>
    </submittedName>
</protein>
<gene>
    <name evidence="1" type="ORF">LPB301_01370</name>
</gene>
<proteinExistence type="predicted"/>
<evidence type="ECO:0000313" key="2">
    <source>
        <dbReference type="Proteomes" id="UP000092612"/>
    </source>
</evidence>
<dbReference type="KEGG" id="prn:BW723_08120"/>
<dbReference type="EMBL" id="LSFL01000003">
    <property type="protein sequence ID" value="OBY67668.1"/>
    <property type="molecule type" value="Genomic_DNA"/>
</dbReference>
<sequence>MVSETITEKMSYQNNTSEETQDWWLELSKEEKKDIKIGLDQANKGNLIKNDKVMNRFKKWH</sequence>
<dbReference type="STRING" id="996801.BW723_08120"/>
<dbReference type="AlphaFoldDB" id="A0A1B8U767"/>
<keyword evidence="2" id="KW-1185">Reference proteome</keyword>